<organism evidence="1 2">
    <name type="scientific">Candidatus Pedobacter colombiensis</name>
    <dbReference type="NCBI Taxonomy" id="3121371"/>
    <lineage>
        <taxon>Bacteria</taxon>
        <taxon>Pseudomonadati</taxon>
        <taxon>Bacteroidota</taxon>
        <taxon>Sphingobacteriia</taxon>
        <taxon>Sphingobacteriales</taxon>
        <taxon>Sphingobacteriaceae</taxon>
        <taxon>Pedobacter</taxon>
    </lineage>
</organism>
<reference evidence="1" key="1">
    <citation type="submission" date="2023-03" db="EMBL/GenBank/DDBJ databases">
        <title>Andean soil-derived lignocellulolytic bacterial consortium as a source of novel taxa and putative plastic-active enzymes.</title>
        <authorList>
            <person name="Diaz-Garcia L."/>
            <person name="Chuvochina M."/>
            <person name="Feuerriegel G."/>
            <person name="Bunk B."/>
            <person name="Sproer C."/>
            <person name="Streit W.R."/>
            <person name="Rodriguez L.M."/>
            <person name="Overmann J."/>
            <person name="Jimenez D.J."/>
        </authorList>
    </citation>
    <scope>NUCLEOTIDE SEQUENCE</scope>
    <source>
        <strain evidence="1">MAG 3858</strain>
    </source>
</reference>
<gene>
    <name evidence="1" type="ORF">P0Y49_21795</name>
</gene>
<evidence type="ECO:0000313" key="2">
    <source>
        <dbReference type="Proteomes" id="UP001214530"/>
    </source>
</evidence>
<proteinExistence type="predicted"/>
<dbReference type="AlphaFoldDB" id="A0AAJ6B7E0"/>
<evidence type="ECO:0000313" key="1">
    <source>
        <dbReference type="EMBL" id="WEK19411.1"/>
    </source>
</evidence>
<name>A0AAJ6B7E0_9SPHI</name>
<dbReference type="Proteomes" id="UP001214530">
    <property type="component" value="Chromosome"/>
</dbReference>
<accession>A0AAJ6B7E0</accession>
<sequence length="225" mass="26114">MAGIAEHPDAGMPLKQQLFSWLQAELQQKVYFDYGDFGYSMVEVFESLAIKTGKTDVFLTHVDRELAKPDDRYSDYNKNFYTIRKIEFLRAINLTEDAEALIKAHLDVVELRRLMVNRSIEAQDYEEAKSLINGGIAVARGKDHPGTLATWQKELFALLYWKRMWRSYVTIPDILPLTEVSKGNTIRPGKPLIWQMNGELYWNNVFRNRLRQCWQFTIEISSGVG</sequence>
<protein>
    <submittedName>
        <fullName evidence="1">Uncharacterized protein</fullName>
    </submittedName>
</protein>
<dbReference type="EMBL" id="CP119313">
    <property type="protein sequence ID" value="WEK19411.1"/>
    <property type="molecule type" value="Genomic_DNA"/>
</dbReference>